<dbReference type="Proteomes" id="UP001601059">
    <property type="component" value="Unassembled WGS sequence"/>
</dbReference>
<reference evidence="5 6" key="1">
    <citation type="submission" date="2024-08" db="EMBL/GenBank/DDBJ databases">
        <title>Two novel Cytobacillus novel species.</title>
        <authorList>
            <person name="Liu G."/>
        </authorList>
    </citation>
    <scope>NUCLEOTIDE SEQUENCE [LARGE SCALE GENOMIC DNA]</scope>
    <source>
        <strain evidence="5 6">FJAT-54145</strain>
    </source>
</reference>
<feature type="signal peptide" evidence="3">
    <location>
        <begin position="1"/>
        <end position="22"/>
    </location>
</feature>
<accession>A0ABW6KEL8</accession>
<dbReference type="PROSITE" id="PS51781">
    <property type="entry name" value="SH3B"/>
    <property type="match status" value="5"/>
</dbReference>
<sequence length="821" mass="90216">MKKLIASSVLATATLFPALVQAEEILPSKMSVEQKVDVRKGATASYPLVTSLSKGQSVTIIDLFTNSSGELWYRVDLGTNKGWALSTSFSKETAETINTGNIAVINADNVNIRKGATISYEVVTKLSKNQKVKILDSFTNSRKELWYRVEIATFKGWVISDFVSLQEEVKPPPPTTNQSNIQTVQVNRAEVRKGATNTYSVVASLSLNQKVNIIDTFTNAKGEEWYRVDLGSIKGWVLANAFEVAPKPPAPEKPENPNLPSIDSYVYSQQSGVMVRKGATDSYQAVTSLALNQKVKVIDHFTHKTGEAWVRVSVNSSIAGWVPANSVATSQSQNLTLYVSVDVANLRSGPSINDSIVDKATLGTSFVATNSETDSKGDLWYMVTTKDNKIVWVHETVVSQEKVNLGSTMYIGTKNAVLYSGASFQYKVTEKLSYYSKVSVLSEFTNSANQSWVQIKSATGRTGWIPKYELVASKNDYQYVYALKNAVIRKGANTQYAASAYPKENDSLIVLTTHNTWINVETQSGVRGWIDTSLTSPVSMKKLVSPMVESVNGEQYVTWQKPSDFKFNYTTLGSNRLKLTGGLTDIELPTEQIEGVQSIDVLGTETDRSLLLTLLPGYTFTIRNYEDRVSIKIVEAGLAGKRIVIDAGHGGKDPGAIGPTGLREKDVVLDTALMLKAELEKYGAIVTMTRSTDVFLELSERTAIANASDFDAFISLHADSYSSSSKGTTTYYNTTVNFNGPRSRDLGSAIQKGMIASLGTYDRGIKEQEFYVNRMNELPSVLLELAFLSNPKEEALLRSTEFRKNAASGIRAGLEEYFTNF</sequence>
<dbReference type="InterPro" id="IPR003646">
    <property type="entry name" value="SH3-like_bac-type"/>
</dbReference>
<dbReference type="SMART" id="SM00287">
    <property type="entry name" value="SH3b"/>
    <property type="match status" value="7"/>
</dbReference>
<evidence type="ECO:0000256" key="3">
    <source>
        <dbReference type="SAM" id="SignalP"/>
    </source>
</evidence>
<evidence type="ECO:0000256" key="1">
    <source>
        <dbReference type="ARBA" id="ARBA00022801"/>
    </source>
</evidence>
<evidence type="ECO:0000259" key="4">
    <source>
        <dbReference type="PROSITE" id="PS51781"/>
    </source>
</evidence>
<evidence type="ECO:0000256" key="2">
    <source>
        <dbReference type="ARBA" id="ARBA00023316"/>
    </source>
</evidence>
<evidence type="ECO:0000313" key="5">
    <source>
        <dbReference type="EMBL" id="MFE8701690.1"/>
    </source>
</evidence>
<dbReference type="Pfam" id="PF06347">
    <property type="entry name" value="SH3_4"/>
    <property type="match status" value="1"/>
</dbReference>
<dbReference type="Gene3D" id="2.30.30.40">
    <property type="entry name" value="SH3 Domains"/>
    <property type="match status" value="7"/>
</dbReference>
<dbReference type="InterPro" id="IPR010466">
    <property type="entry name" value="DUF1058"/>
</dbReference>
<dbReference type="EMBL" id="JBIACK010000006">
    <property type="protein sequence ID" value="MFE8701690.1"/>
    <property type="molecule type" value="Genomic_DNA"/>
</dbReference>
<dbReference type="CDD" id="cd02696">
    <property type="entry name" value="MurNAc-LAA"/>
    <property type="match status" value="1"/>
</dbReference>
<gene>
    <name evidence="5" type="ORF">ACFYKX_13885</name>
</gene>
<dbReference type="InterPro" id="IPR002508">
    <property type="entry name" value="MurNAc-LAA_cat"/>
</dbReference>
<proteinExistence type="predicted"/>
<dbReference type="RefSeq" id="WP_389361659.1">
    <property type="nucleotide sequence ID" value="NZ_JBIACK010000006.1"/>
</dbReference>
<dbReference type="Pfam" id="PF13457">
    <property type="entry name" value="GW"/>
    <property type="match status" value="1"/>
</dbReference>
<dbReference type="InterPro" id="IPR025987">
    <property type="entry name" value="GW_dom"/>
</dbReference>
<feature type="domain" description="SH3b" evidence="4">
    <location>
        <begin position="334"/>
        <end position="402"/>
    </location>
</feature>
<dbReference type="PANTHER" id="PTHR30404">
    <property type="entry name" value="N-ACETYLMURAMOYL-L-ALANINE AMIDASE"/>
    <property type="match status" value="1"/>
</dbReference>
<dbReference type="Gene3D" id="3.40.630.40">
    <property type="entry name" value="Zn-dependent exopeptidases"/>
    <property type="match status" value="1"/>
</dbReference>
<dbReference type="Pfam" id="PF01520">
    <property type="entry name" value="Amidase_3"/>
    <property type="match status" value="1"/>
</dbReference>
<dbReference type="SUPFAM" id="SSF53187">
    <property type="entry name" value="Zn-dependent exopeptidases"/>
    <property type="match status" value="1"/>
</dbReference>
<dbReference type="SMART" id="SM00646">
    <property type="entry name" value="Ami_3"/>
    <property type="match status" value="1"/>
</dbReference>
<protein>
    <submittedName>
        <fullName evidence="5">SH3 domain-containing protein</fullName>
    </submittedName>
</protein>
<feature type="domain" description="SH3b" evidence="4">
    <location>
        <begin position="100"/>
        <end position="167"/>
    </location>
</feature>
<feature type="domain" description="SH3b" evidence="4">
    <location>
        <begin position="406"/>
        <end position="473"/>
    </location>
</feature>
<keyword evidence="2" id="KW-0961">Cell wall biogenesis/degradation</keyword>
<keyword evidence="6" id="KW-1185">Reference proteome</keyword>
<keyword evidence="1" id="KW-0378">Hydrolase</keyword>
<organism evidence="5 6">
    <name type="scientific">Cytobacillus spartinae</name>
    <dbReference type="NCBI Taxonomy" id="3299023"/>
    <lineage>
        <taxon>Bacteria</taxon>
        <taxon>Bacillati</taxon>
        <taxon>Bacillota</taxon>
        <taxon>Bacilli</taxon>
        <taxon>Bacillales</taxon>
        <taxon>Bacillaceae</taxon>
        <taxon>Cytobacillus</taxon>
    </lineage>
</organism>
<dbReference type="PANTHER" id="PTHR30404:SF0">
    <property type="entry name" value="N-ACETYLMURAMOYL-L-ALANINE AMIDASE AMIC"/>
    <property type="match status" value="1"/>
</dbReference>
<name>A0ABW6KEL8_9BACI</name>
<feature type="domain" description="SH3b" evidence="4">
    <location>
        <begin position="179"/>
        <end position="246"/>
    </location>
</feature>
<comment type="caution">
    <text evidence="5">The sequence shown here is derived from an EMBL/GenBank/DDBJ whole genome shotgun (WGS) entry which is preliminary data.</text>
</comment>
<feature type="chain" id="PRO_5046952572" evidence="3">
    <location>
        <begin position="23"/>
        <end position="821"/>
    </location>
</feature>
<keyword evidence="3" id="KW-0732">Signal</keyword>
<dbReference type="InterPro" id="IPR050695">
    <property type="entry name" value="N-acetylmuramoyl_amidase_3"/>
</dbReference>
<dbReference type="Pfam" id="PF08239">
    <property type="entry name" value="SH3_3"/>
    <property type="match status" value="5"/>
</dbReference>
<evidence type="ECO:0000313" key="6">
    <source>
        <dbReference type="Proteomes" id="UP001601059"/>
    </source>
</evidence>
<feature type="domain" description="SH3b" evidence="4">
    <location>
        <begin position="26"/>
        <end position="93"/>
    </location>
</feature>